<reference evidence="2 3" key="1">
    <citation type="submission" date="2024-02" db="EMBL/GenBank/DDBJ databases">
        <title>Rhodopirellula caenicola NBRC 110016.</title>
        <authorList>
            <person name="Ichikawa N."/>
            <person name="Katano-Makiyama Y."/>
            <person name="Hidaka K."/>
        </authorList>
    </citation>
    <scope>NUCLEOTIDE SEQUENCE [LARGE SCALE GENOMIC DNA]</scope>
    <source>
        <strain evidence="2 3">NBRC 110016</strain>
    </source>
</reference>
<name>A0ABP9VSF9_9BACT</name>
<evidence type="ECO:0000259" key="1">
    <source>
        <dbReference type="Pfam" id="PF05057"/>
    </source>
</evidence>
<evidence type="ECO:0000313" key="3">
    <source>
        <dbReference type="Proteomes" id="UP001416858"/>
    </source>
</evidence>
<accession>A0ABP9VSF9</accession>
<gene>
    <name evidence="2" type="ORF">Rcae01_02608</name>
</gene>
<dbReference type="Proteomes" id="UP001416858">
    <property type="component" value="Unassembled WGS sequence"/>
</dbReference>
<dbReference type="InterPro" id="IPR007751">
    <property type="entry name" value="DUF676_lipase-like"/>
</dbReference>
<dbReference type="Gene3D" id="3.40.50.1820">
    <property type="entry name" value="alpha/beta hydrolase"/>
    <property type="match status" value="1"/>
</dbReference>
<dbReference type="Pfam" id="PF05057">
    <property type="entry name" value="DUF676"/>
    <property type="match status" value="1"/>
</dbReference>
<sequence length="332" mass="36774">MRHFCLLALLFLAQESNLVRSQSPTNPPIAETSSDDETVVPRSSSLAFLNKTAGGTQVWTDHAWVDGNRLQQNALTGHWRLLDRNNNRITWGTRQHCETCLAEHTPSAPASQCKRVVILLHGLMRTHHSMTQLEKDLKSTDDAEIIRFSYASTRCSIGDHAAALRELLERLPEDTKISFVGHSMGNIVTRHLIGDLQRDGDPRNLLPRCESMVMLGPPNQGAAIARRLNATGIFDVITGKGCRELGSQWQAFADRLATPPFPFAIVAGDVSSTPIQNPLVDGASDFVVSIEEAQLEGAEEFHTVPVLHSFLMNNERARELTVDFLISHRTQS</sequence>
<proteinExistence type="predicted"/>
<feature type="domain" description="DUF676" evidence="1">
    <location>
        <begin position="114"/>
        <end position="200"/>
    </location>
</feature>
<evidence type="ECO:0000313" key="2">
    <source>
        <dbReference type="EMBL" id="GAA5507153.1"/>
    </source>
</evidence>
<comment type="caution">
    <text evidence="2">The sequence shown here is derived from an EMBL/GenBank/DDBJ whole genome shotgun (WGS) entry which is preliminary data.</text>
</comment>
<dbReference type="PANTHER" id="PTHR37946">
    <property type="entry name" value="SLL1969 PROTEIN"/>
    <property type="match status" value="1"/>
</dbReference>
<dbReference type="PANTHER" id="PTHR37946:SF1">
    <property type="entry name" value="SLL1969 PROTEIN"/>
    <property type="match status" value="1"/>
</dbReference>
<dbReference type="SUPFAM" id="SSF53474">
    <property type="entry name" value="alpha/beta-Hydrolases"/>
    <property type="match status" value="1"/>
</dbReference>
<keyword evidence="3" id="KW-1185">Reference proteome</keyword>
<organism evidence="2 3">
    <name type="scientific">Novipirellula caenicola</name>
    <dbReference type="NCBI Taxonomy" id="1536901"/>
    <lineage>
        <taxon>Bacteria</taxon>
        <taxon>Pseudomonadati</taxon>
        <taxon>Planctomycetota</taxon>
        <taxon>Planctomycetia</taxon>
        <taxon>Pirellulales</taxon>
        <taxon>Pirellulaceae</taxon>
        <taxon>Novipirellula</taxon>
    </lineage>
</organism>
<dbReference type="RefSeq" id="WP_345684043.1">
    <property type="nucleotide sequence ID" value="NZ_BAABRO010000005.1"/>
</dbReference>
<protein>
    <recommendedName>
        <fullName evidence="1">DUF676 domain-containing protein</fullName>
    </recommendedName>
</protein>
<dbReference type="EMBL" id="BAABRO010000005">
    <property type="protein sequence ID" value="GAA5507153.1"/>
    <property type="molecule type" value="Genomic_DNA"/>
</dbReference>
<dbReference type="InterPro" id="IPR029058">
    <property type="entry name" value="AB_hydrolase_fold"/>
</dbReference>